<proteinExistence type="predicted"/>
<gene>
    <name evidence="3" type="ORF">EI42_00860</name>
</gene>
<evidence type="ECO:0000256" key="1">
    <source>
        <dbReference type="SAM" id="MobiDB-lite"/>
    </source>
</evidence>
<dbReference type="Proteomes" id="UP000248806">
    <property type="component" value="Unassembled WGS sequence"/>
</dbReference>
<evidence type="ECO:0000313" key="3">
    <source>
        <dbReference type="EMBL" id="PZW36680.1"/>
    </source>
</evidence>
<organism evidence="3 4">
    <name type="scientific">Thermosporothrix hazakensis</name>
    <dbReference type="NCBI Taxonomy" id="644383"/>
    <lineage>
        <taxon>Bacteria</taxon>
        <taxon>Bacillati</taxon>
        <taxon>Chloroflexota</taxon>
        <taxon>Ktedonobacteria</taxon>
        <taxon>Ktedonobacterales</taxon>
        <taxon>Thermosporotrichaceae</taxon>
        <taxon>Thermosporothrix</taxon>
    </lineage>
</organism>
<keyword evidence="4" id="KW-1185">Reference proteome</keyword>
<feature type="transmembrane region" description="Helical" evidence="2">
    <location>
        <begin position="32"/>
        <end position="52"/>
    </location>
</feature>
<dbReference type="RefSeq" id="WP_111319132.1">
    <property type="nucleotide sequence ID" value="NZ_BIFX01000001.1"/>
</dbReference>
<dbReference type="OrthoDB" id="9830255at2"/>
<protein>
    <submittedName>
        <fullName evidence="3">Uncharacterized protein</fullName>
    </submittedName>
</protein>
<dbReference type="AlphaFoldDB" id="A0A326UIW9"/>
<evidence type="ECO:0000256" key="2">
    <source>
        <dbReference type="SAM" id="Phobius"/>
    </source>
</evidence>
<keyword evidence="2" id="KW-0472">Membrane</keyword>
<sequence>MQQPPNYQPLYPQKKTNPFIAWFKRLSVRGKVLFIVACAALLCTCSGFGSFANSGSKTAQTQAQATTQPTQQKQQQAAPTPTPTRNLTLEERVKATATSVKKDAEVLYFPDQKTVQVTTYIGAQWDNNSARDSVKMDCFRMQKALWTAQPPLGLESVIVFLQGDTIDTYGKEAREQVGGCTLKRPTAEQFVWQNLTWRTAWDAYDFKSLASFLQK</sequence>
<dbReference type="EMBL" id="QKUF01000001">
    <property type="protein sequence ID" value="PZW36680.1"/>
    <property type="molecule type" value="Genomic_DNA"/>
</dbReference>
<reference evidence="3 4" key="1">
    <citation type="submission" date="2018-06" db="EMBL/GenBank/DDBJ databases">
        <title>Genomic Encyclopedia of Archaeal and Bacterial Type Strains, Phase II (KMG-II): from individual species to whole genera.</title>
        <authorList>
            <person name="Goeker M."/>
        </authorList>
    </citation>
    <scope>NUCLEOTIDE SEQUENCE [LARGE SCALE GENOMIC DNA]</scope>
    <source>
        <strain evidence="3 4">ATCC BAA-1881</strain>
    </source>
</reference>
<comment type="caution">
    <text evidence="3">The sequence shown here is derived from an EMBL/GenBank/DDBJ whole genome shotgun (WGS) entry which is preliminary data.</text>
</comment>
<accession>A0A326UIW9</accession>
<keyword evidence="2" id="KW-1133">Transmembrane helix</keyword>
<keyword evidence="2" id="KW-0812">Transmembrane</keyword>
<feature type="region of interest" description="Disordered" evidence="1">
    <location>
        <begin position="62"/>
        <end position="89"/>
    </location>
</feature>
<name>A0A326UIW9_THEHA</name>
<evidence type="ECO:0000313" key="4">
    <source>
        <dbReference type="Proteomes" id="UP000248806"/>
    </source>
</evidence>
<feature type="compositionally biased region" description="Low complexity" evidence="1">
    <location>
        <begin position="62"/>
        <end position="79"/>
    </location>
</feature>